<evidence type="ECO:0000256" key="1">
    <source>
        <dbReference type="SAM" id="MobiDB-lite"/>
    </source>
</evidence>
<evidence type="ECO:0000313" key="3">
    <source>
        <dbReference type="Proteomes" id="UP000770661"/>
    </source>
</evidence>
<sequence>MASQPPCSSHSTKLDTGTSQPRLGAASTSSSWCPRPAPSQAPGGCLVFRSFSQRLPFKSIRVPSLRPSQGTQTPRASLCCRPPLPPQAGPPSQYKGHHRSILPAFDWTQEPPNPGWGLPPPAAPGVLDLPPARHPEAVWCSAPFLKGCPSRALESLLSDLPRGHRPLEQACAAGHHCHHKLGHLRNTRVIIALFGYLKEQSEKMCARKRCIDGRKSGLSRHSHPIREPHEASEGIDSEPIWN</sequence>
<feature type="compositionally biased region" description="Polar residues" evidence="1">
    <location>
        <begin position="66"/>
        <end position="75"/>
    </location>
</feature>
<protein>
    <submittedName>
        <fullName evidence="2">Uncharacterized protein</fullName>
    </submittedName>
</protein>
<gene>
    <name evidence="2" type="ORF">GWK47_013052</name>
</gene>
<feature type="compositionally biased region" description="Polar residues" evidence="1">
    <location>
        <begin position="1"/>
        <end position="32"/>
    </location>
</feature>
<organism evidence="2 3">
    <name type="scientific">Chionoecetes opilio</name>
    <name type="common">Atlantic snow crab</name>
    <name type="synonym">Cancer opilio</name>
    <dbReference type="NCBI Taxonomy" id="41210"/>
    <lineage>
        <taxon>Eukaryota</taxon>
        <taxon>Metazoa</taxon>
        <taxon>Ecdysozoa</taxon>
        <taxon>Arthropoda</taxon>
        <taxon>Crustacea</taxon>
        <taxon>Multicrustacea</taxon>
        <taxon>Malacostraca</taxon>
        <taxon>Eumalacostraca</taxon>
        <taxon>Eucarida</taxon>
        <taxon>Decapoda</taxon>
        <taxon>Pleocyemata</taxon>
        <taxon>Brachyura</taxon>
        <taxon>Eubrachyura</taxon>
        <taxon>Majoidea</taxon>
        <taxon>Majidae</taxon>
        <taxon>Chionoecetes</taxon>
    </lineage>
</organism>
<evidence type="ECO:0000313" key="2">
    <source>
        <dbReference type="EMBL" id="KAG0714963.1"/>
    </source>
</evidence>
<accession>A0A8J5C1K3</accession>
<feature type="region of interest" description="Disordered" evidence="1">
    <location>
        <begin position="1"/>
        <end position="40"/>
    </location>
</feature>
<dbReference type="Proteomes" id="UP000770661">
    <property type="component" value="Unassembled WGS sequence"/>
</dbReference>
<name>A0A8J5C1K3_CHIOP</name>
<comment type="caution">
    <text evidence="2">The sequence shown here is derived from an EMBL/GenBank/DDBJ whole genome shotgun (WGS) entry which is preliminary data.</text>
</comment>
<proteinExistence type="predicted"/>
<feature type="region of interest" description="Disordered" evidence="1">
    <location>
        <begin position="62"/>
        <end position="96"/>
    </location>
</feature>
<feature type="region of interest" description="Disordered" evidence="1">
    <location>
        <begin position="216"/>
        <end position="242"/>
    </location>
</feature>
<dbReference type="EMBL" id="JACEEZ010020124">
    <property type="protein sequence ID" value="KAG0714963.1"/>
    <property type="molecule type" value="Genomic_DNA"/>
</dbReference>
<reference evidence="2" key="1">
    <citation type="submission" date="2020-07" db="EMBL/GenBank/DDBJ databases">
        <title>The High-quality genome of the commercially important snow crab, Chionoecetes opilio.</title>
        <authorList>
            <person name="Jeong J.-H."/>
            <person name="Ryu S."/>
        </authorList>
    </citation>
    <scope>NUCLEOTIDE SEQUENCE</scope>
    <source>
        <strain evidence="2">MADBK_172401_WGS</strain>
        <tissue evidence="2">Digestive gland</tissue>
    </source>
</reference>
<dbReference type="AlphaFoldDB" id="A0A8J5C1K3"/>
<keyword evidence="3" id="KW-1185">Reference proteome</keyword>